<keyword evidence="2" id="KW-0479">Metal-binding</keyword>
<dbReference type="PANTHER" id="PTHR45331">
    <property type="entry name" value="OXIDOREDUCTASE, IRON-SULPHUR BINDING SUBUNIT-RELATED-RELATED"/>
    <property type="match status" value="1"/>
</dbReference>
<reference evidence="9" key="1">
    <citation type="submission" date="2016-10" db="EMBL/GenBank/DDBJ databases">
        <authorList>
            <person name="Varghese N."/>
            <person name="Submissions S."/>
        </authorList>
    </citation>
    <scope>NUCLEOTIDE SEQUENCE [LARGE SCALE GENOMIC DNA]</scope>
    <source>
        <strain evidence="9">DSM 45843</strain>
    </source>
</reference>
<dbReference type="InterPro" id="IPR052914">
    <property type="entry name" value="Aldehyde_Oxdr_Iron-Sulfur"/>
</dbReference>
<dbReference type="SUPFAM" id="SSF54292">
    <property type="entry name" value="2Fe-2S ferredoxin-like"/>
    <property type="match status" value="1"/>
</dbReference>
<dbReference type="EMBL" id="FNIR01000001">
    <property type="protein sequence ID" value="SDN49000.1"/>
    <property type="molecule type" value="Genomic_DNA"/>
</dbReference>
<dbReference type="InterPro" id="IPR002888">
    <property type="entry name" value="2Fe-2S-bd"/>
</dbReference>
<evidence type="ECO:0000259" key="7">
    <source>
        <dbReference type="PROSITE" id="PS51085"/>
    </source>
</evidence>
<dbReference type="Pfam" id="PF01799">
    <property type="entry name" value="Fer2_2"/>
    <property type="match status" value="1"/>
</dbReference>
<gene>
    <name evidence="8" type="ORF">SAMN05660199_00113</name>
</gene>
<dbReference type="PANTHER" id="PTHR45331:SF2">
    <property type="entry name" value="OXIDOREDUCTASE WITH IRON-SULFUR SUBUNIT"/>
    <property type="match status" value="1"/>
</dbReference>
<dbReference type="OrthoDB" id="159930at2"/>
<evidence type="ECO:0000256" key="1">
    <source>
        <dbReference type="ARBA" id="ARBA00022714"/>
    </source>
</evidence>
<evidence type="ECO:0000256" key="5">
    <source>
        <dbReference type="ARBA" id="ARBA00023014"/>
    </source>
</evidence>
<dbReference type="SUPFAM" id="SSF47741">
    <property type="entry name" value="CO dehydrogenase ISP C-domain like"/>
    <property type="match status" value="1"/>
</dbReference>
<name>A0A1H0BTR8_9ACTN</name>
<evidence type="ECO:0000256" key="3">
    <source>
        <dbReference type="ARBA" id="ARBA00023002"/>
    </source>
</evidence>
<dbReference type="InterPro" id="IPR036884">
    <property type="entry name" value="2Fe-2S-bd_dom_sf"/>
</dbReference>
<dbReference type="PROSITE" id="PS00197">
    <property type="entry name" value="2FE2S_FER_1"/>
    <property type="match status" value="1"/>
</dbReference>
<dbReference type="AlphaFoldDB" id="A0A1H0BTR8"/>
<dbReference type="GO" id="GO:0046872">
    <property type="term" value="F:metal ion binding"/>
    <property type="evidence" value="ECO:0007669"/>
    <property type="project" value="UniProtKB-KW"/>
</dbReference>
<evidence type="ECO:0000256" key="2">
    <source>
        <dbReference type="ARBA" id="ARBA00022723"/>
    </source>
</evidence>
<evidence type="ECO:0000256" key="4">
    <source>
        <dbReference type="ARBA" id="ARBA00023004"/>
    </source>
</evidence>
<feature type="domain" description="2Fe-2S ferredoxin-type" evidence="7">
    <location>
        <begin position="3"/>
        <end position="79"/>
    </location>
</feature>
<dbReference type="FunFam" id="3.10.20.30:FF:000020">
    <property type="entry name" value="Xanthine dehydrogenase iron-sulfur subunit"/>
    <property type="match status" value="1"/>
</dbReference>
<sequence>MDNQITLRVDGADTPLTVDTRTSLLDAMRERLGATSAKKGCDHGQCGACTVLLDGRRVNSCLVLAVTAEGQEVTTSDGLATGGTPHALHDAFVDHDAYQCGYCTPGQIASAAGVLAEAARGWPSAVTEDLVADATDLTDAEIRERMSGNLCRCAAYANIVPAVAEVAVEQGVRA</sequence>
<evidence type="ECO:0000256" key="6">
    <source>
        <dbReference type="ARBA" id="ARBA00060707"/>
    </source>
</evidence>
<keyword evidence="3" id="KW-0560">Oxidoreductase</keyword>
<dbReference type="GO" id="GO:0051537">
    <property type="term" value="F:2 iron, 2 sulfur cluster binding"/>
    <property type="evidence" value="ECO:0007669"/>
    <property type="project" value="UniProtKB-KW"/>
</dbReference>
<dbReference type="Proteomes" id="UP000199088">
    <property type="component" value="Unassembled WGS sequence"/>
</dbReference>
<dbReference type="Gene3D" id="3.10.20.30">
    <property type="match status" value="1"/>
</dbReference>
<evidence type="ECO:0000313" key="8">
    <source>
        <dbReference type="EMBL" id="SDN49000.1"/>
    </source>
</evidence>
<organism evidence="8 9">
    <name type="scientific">Klenkia soli</name>
    <dbReference type="NCBI Taxonomy" id="1052260"/>
    <lineage>
        <taxon>Bacteria</taxon>
        <taxon>Bacillati</taxon>
        <taxon>Actinomycetota</taxon>
        <taxon>Actinomycetes</taxon>
        <taxon>Geodermatophilales</taxon>
        <taxon>Geodermatophilaceae</taxon>
        <taxon>Klenkia</taxon>
    </lineage>
</organism>
<dbReference type="InterPro" id="IPR006058">
    <property type="entry name" value="2Fe2S_fd_BS"/>
</dbReference>
<comment type="pathway">
    <text evidence="6">Alkaloid degradation; nicotine degradation.</text>
</comment>
<dbReference type="InterPro" id="IPR012675">
    <property type="entry name" value="Beta-grasp_dom_sf"/>
</dbReference>
<dbReference type="InterPro" id="IPR036010">
    <property type="entry name" value="2Fe-2S_ferredoxin-like_sf"/>
</dbReference>
<dbReference type="Gene3D" id="1.10.150.120">
    <property type="entry name" value="[2Fe-2S]-binding domain"/>
    <property type="match status" value="1"/>
</dbReference>
<dbReference type="PROSITE" id="PS51085">
    <property type="entry name" value="2FE2S_FER_2"/>
    <property type="match status" value="1"/>
</dbReference>
<dbReference type="RefSeq" id="WP_091237930.1">
    <property type="nucleotide sequence ID" value="NZ_FNIR01000001.1"/>
</dbReference>
<keyword evidence="4" id="KW-0408">Iron</keyword>
<dbReference type="CDD" id="cd00207">
    <property type="entry name" value="fer2"/>
    <property type="match status" value="1"/>
</dbReference>
<dbReference type="InterPro" id="IPR001041">
    <property type="entry name" value="2Fe-2S_ferredoxin-type"/>
</dbReference>
<accession>A0A1H0BTR8</accession>
<dbReference type="STRING" id="1052260.SAMN05660199_00113"/>
<evidence type="ECO:0000313" key="9">
    <source>
        <dbReference type="Proteomes" id="UP000199088"/>
    </source>
</evidence>
<dbReference type="GO" id="GO:0016903">
    <property type="term" value="F:oxidoreductase activity, acting on the aldehyde or oxo group of donors"/>
    <property type="evidence" value="ECO:0007669"/>
    <property type="project" value="TreeGrafter"/>
</dbReference>
<dbReference type="Pfam" id="PF00111">
    <property type="entry name" value="Fer2"/>
    <property type="match status" value="1"/>
</dbReference>
<keyword evidence="9" id="KW-1185">Reference proteome</keyword>
<keyword evidence="5" id="KW-0411">Iron-sulfur</keyword>
<proteinExistence type="predicted"/>
<keyword evidence="1" id="KW-0001">2Fe-2S</keyword>
<protein>
    <submittedName>
        <fullName evidence="8">Xanthine dehydrogenase YagT iron-sulfur-binding subunit</fullName>
    </submittedName>
</protein>